<reference evidence="4" key="1">
    <citation type="submission" date="2019-06" db="EMBL/GenBank/DDBJ databases">
        <title>Draft genome sequence of the griseofulvin-producing fungus Xylaria cubensis strain G536.</title>
        <authorList>
            <person name="Mead M.E."/>
            <person name="Raja H.A."/>
            <person name="Steenwyk J.L."/>
            <person name="Knowles S.L."/>
            <person name="Oberlies N.H."/>
            <person name="Rokas A."/>
        </authorList>
    </citation>
    <scope>NUCLEOTIDE SEQUENCE [LARGE SCALE GENOMIC DNA]</scope>
    <source>
        <strain evidence="4">G536</strain>
    </source>
</reference>
<feature type="region of interest" description="Disordered" evidence="1">
    <location>
        <begin position="51"/>
        <end position="85"/>
    </location>
</feature>
<keyword evidence="2" id="KW-1133">Transmembrane helix</keyword>
<keyword evidence="2" id="KW-0812">Transmembrane</keyword>
<dbReference type="Proteomes" id="UP000319160">
    <property type="component" value="Unassembled WGS sequence"/>
</dbReference>
<evidence type="ECO:0000256" key="1">
    <source>
        <dbReference type="SAM" id="MobiDB-lite"/>
    </source>
</evidence>
<organism evidence="3 4">
    <name type="scientific">Xylaria flabelliformis</name>
    <dbReference type="NCBI Taxonomy" id="2512241"/>
    <lineage>
        <taxon>Eukaryota</taxon>
        <taxon>Fungi</taxon>
        <taxon>Dikarya</taxon>
        <taxon>Ascomycota</taxon>
        <taxon>Pezizomycotina</taxon>
        <taxon>Sordariomycetes</taxon>
        <taxon>Xylariomycetidae</taxon>
        <taxon>Xylariales</taxon>
        <taxon>Xylariaceae</taxon>
        <taxon>Xylaria</taxon>
    </lineage>
</organism>
<feature type="transmembrane region" description="Helical" evidence="2">
    <location>
        <begin position="25"/>
        <end position="46"/>
    </location>
</feature>
<keyword evidence="2" id="KW-0472">Membrane</keyword>
<gene>
    <name evidence="3" type="ORF">FHL15_007436</name>
</gene>
<sequence length="85" mass="9630">MNDTNCCPDVAALARQADMNYQFKVLVSILGAILVFSFALTLWYVLFTYQAPQPEPPRGRSRTRRGSAERGMELGDLGRDGRHRR</sequence>
<keyword evidence="4" id="KW-1185">Reference proteome</keyword>
<dbReference type="OrthoDB" id="4773728at2759"/>
<name>A0A553HUN4_9PEZI</name>
<protein>
    <submittedName>
        <fullName evidence="3">Uncharacterized protein</fullName>
    </submittedName>
</protein>
<proteinExistence type="predicted"/>
<evidence type="ECO:0000313" key="4">
    <source>
        <dbReference type="Proteomes" id="UP000319160"/>
    </source>
</evidence>
<feature type="compositionally biased region" description="Basic and acidic residues" evidence="1">
    <location>
        <begin position="66"/>
        <end position="85"/>
    </location>
</feature>
<accession>A0A553HUN4</accession>
<evidence type="ECO:0000313" key="3">
    <source>
        <dbReference type="EMBL" id="TRX91654.1"/>
    </source>
</evidence>
<dbReference type="EMBL" id="VFLP01000043">
    <property type="protein sequence ID" value="TRX91654.1"/>
    <property type="molecule type" value="Genomic_DNA"/>
</dbReference>
<dbReference type="AlphaFoldDB" id="A0A553HUN4"/>
<evidence type="ECO:0000256" key="2">
    <source>
        <dbReference type="SAM" id="Phobius"/>
    </source>
</evidence>
<comment type="caution">
    <text evidence="3">The sequence shown here is derived from an EMBL/GenBank/DDBJ whole genome shotgun (WGS) entry which is preliminary data.</text>
</comment>